<accession>A0ACB9KL23</accession>
<organism evidence="1 2">
    <name type="scientific">Bauhinia variegata</name>
    <name type="common">Purple orchid tree</name>
    <name type="synonym">Phanera variegata</name>
    <dbReference type="NCBI Taxonomy" id="167791"/>
    <lineage>
        <taxon>Eukaryota</taxon>
        <taxon>Viridiplantae</taxon>
        <taxon>Streptophyta</taxon>
        <taxon>Embryophyta</taxon>
        <taxon>Tracheophyta</taxon>
        <taxon>Spermatophyta</taxon>
        <taxon>Magnoliopsida</taxon>
        <taxon>eudicotyledons</taxon>
        <taxon>Gunneridae</taxon>
        <taxon>Pentapetalae</taxon>
        <taxon>rosids</taxon>
        <taxon>fabids</taxon>
        <taxon>Fabales</taxon>
        <taxon>Fabaceae</taxon>
        <taxon>Cercidoideae</taxon>
        <taxon>Cercideae</taxon>
        <taxon>Bauhiniinae</taxon>
        <taxon>Bauhinia</taxon>
    </lineage>
</organism>
<comment type="caution">
    <text evidence="1">The sequence shown here is derived from an EMBL/GenBank/DDBJ whole genome shotgun (WGS) entry which is preliminary data.</text>
</comment>
<evidence type="ECO:0000313" key="2">
    <source>
        <dbReference type="Proteomes" id="UP000828941"/>
    </source>
</evidence>
<sequence>MKMRFGSTFVVLCTLLSLSTAEQCGWQAGGVLCPGGSCCSKYGWCGTTNDYCGEGCQSQCSGGDGGGGGGVVVTSVASSQETPSVKCLSIVTIMIVWQEGSIHTKLSLLQLRLTLNLVTQVTLPPEKGRLLLSLAKLPMKQLVAGRVHKMVHTHGDTAIIRNKTQVTTVLQVPNIHPCAPGKQYYGRGPIQISWKYNYGQCGRAIGVDLLNNPDLVTSNAEISFKTALWFWMTAQWPKPSSHDVITGQWNPSDGDRATGRLPGCGTTTNIINGDLECGKGYDGRSRSNWIL</sequence>
<protein>
    <submittedName>
        <fullName evidence="1">Uncharacterized protein</fullName>
    </submittedName>
</protein>
<evidence type="ECO:0000313" key="1">
    <source>
        <dbReference type="EMBL" id="KAI4297845.1"/>
    </source>
</evidence>
<dbReference type="EMBL" id="CM039439">
    <property type="protein sequence ID" value="KAI4297845.1"/>
    <property type="molecule type" value="Genomic_DNA"/>
</dbReference>
<gene>
    <name evidence="1" type="ORF">L6164_037710</name>
</gene>
<keyword evidence="2" id="KW-1185">Reference proteome</keyword>
<proteinExistence type="predicted"/>
<dbReference type="Proteomes" id="UP000828941">
    <property type="component" value="Chromosome 14"/>
</dbReference>
<reference evidence="1 2" key="1">
    <citation type="journal article" date="2022" name="DNA Res.">
        <title>Chromosomal-level genome assembly of the orchid tree Bauhinia variegata (Leguminosae; Cercidoideae) supports the allotetraploid origin hypothesis of Bauhinia.</title>
        <authorList>
            <person name="Zhong Y."/>
            <person name="Chen Y."/>
            <person name="Zheng D."/>
            <person name="Pang J."/>
            <person name="Liu Y."/>
            <person name="Luo S."/>
            <person name="Meng S."/>
            <person name="Qian L."/>
            <person name="Wei D."/>
            <person name="Dai S."/>
            <person name="Zhou R."/>
        </authorList>
    </citation>
    <scope>NUCLEOTIDE SEQUENCE [LARGE SCALE GENOMIC DNA]</scope>
    <source>
        <strain evidence="1">BV-YZ2020</strain>
    </source>
</reference>
<name>A0ACB9KL23_BAUVA</name>